<dbReference type="InterPro" id="IPR036397">
    <property type="entry name" value="RNaseH_sf"/>
</dbReference>
<evidence type="ECO:0000313" key="2">
    <source>
        <dbReference type="EMBL" id="KAL2490948.1"/>
    </source>
</evidence>
<dbReference type="InterPro" id="IPR057670">
    <property type="entry name" value="SH3_retrovirus"/>
</dbReference>
<dbReference type="PANTHER" id="PTHR42648">
    <property type="entry name" value="TRANSPOSASE, PUTATIVE-RELATED"/>
    <property type="match status" value="1"/>
</dbReference>
<dbReference type="PANTHER" id="PTHR42648:SF27">
    <property type="entry name" value="RNA-DIRECTED DNA POLYMERASE"/>
    <property type="match status" value="1"/>
</dbReference>
<sequence>MPKAPTEEATSENVQAYNTHNDDNNFATYDACNISHEVEKLHEVLPKSFWRYALNTACHTLNRVPSKSVDKTPYELWKGKRPNLSYIKIWGCDAYLKRVESDKLEAKSDKYLFVGYPKETVGYYFYNPIEMKVIISKHVVFLDKRFILRRNSGSKVDLEEVQETTNKIDQLDVPMAELSSDEVQIEKVETTSSQGHTSSA</sequence>
<evidence type="ECO:0000259" key="1">
    <source>
        <dbReference type="Pfam" id="PF25597"/>
    </source>
</evidence>
<reference evidence="3" key="1">
    <citation type="submission" date="2024-07" db="EMBL/GenBank/DDBJ databases">
        <title>Two chromosome-level genome assemblies of Korean endemic species Abeliophyllum distichum and Forsythia ovata (Oleaceae).</title>
        <authorList>
            <person name="Jang H."/>
        </authorList>
    </citation>
    <scope>NUCLEOTIDE SEQUENCE [LARGE SCALE GENOMIC DNA]</scope>
</reference>
<feature type="domain" description="Retroviral polymerase SH3-like" evidence="1">
    <location>
        <begin position="93"/>
        <end position="146"/>
    </location>
</feature>
<evidence type="ECO:0000313" key="3">
    <source>
        <dbReference type="Proteomes" id="UP001604336"/>
    </source>
</evidence>
<name>A0ABD1RRG4_9LAMI</name>
<dbReference type="AlphaFoldDB" id="A0ABD1RRG4"/>
<dbReference type="Pfam" id="PF25597">
    <property type="entry name" value="SH3_retrovirus"/>
    <property type="match status" value="1"/>
</dbReference>
<protein>
    <submittedName>
        <fullName evidence="2">Retrotransposon protein</fullName>
    </submittedName>
</protein>
<dbReference type="InterPro" id="IPR012337">
    <property type="entry name" value="RNaseH-like_sf"/>
</dbReference>
<dbReference type="Proteomes" id="UP001604336">
    <property type="component" value="Unassembled WGS sequence"/>
</dbReference>
<keyword evidence="3" id="KW-1185">Reference proteome</keyword>
<dbReference type="Gene3D" id="3.30.420.10">
    <property type="entry name" value="Ribonuclease H-like superfamily/Ribonuclease H"/>
    <property type="match status" value="1"/>
</dbReference>
<comment type="caution">
    <text evidence="2">The sequence shown here is derived from an EMBL/GenBank/DDBJ whole genome shotgun (WGS) entry which is preliminary data.</text>
</comment>
<accession>A0ABD1RRG4</accession>
<dbReference type="EMBL" id="JBFOLK010000008">
    <property type="protein sequence ID" value="KAL2490948.1"/>
    <property type="molecule type" value="Genomic_DNA"/>
</dbReference>
<dbReference type="SUPFAM" id="SSF53098">
    <property type="entry name" value="Ribonuclease H-like"/>
    <property type="match status" value="1"/>
</dbReference>
<proteinExistence type="predicted"/>
<organism evidence="2 3">
    <name type="scientific">Abeliophyllum distichum</name>
    <dbReference type="NCBI Taxonomy" id="126358"/>
    <lineage>
        <taxon>Eukaryota</taxon>
        <taxon>Viridiplantae</taxon>
        <taxon>Streptophyta</taxon>
        <taxon>Embryophyta</taxon>
        <taxon>Tracheophyta</taxon>
        <taxon>Spermatophyta</taxon>
        <taxon>Magnoliopsida</taxon>
        <taxon>eudicotyledons</taxon>
        <taxon>Gunneridae</taxon>
        <taxon>Pentapetalae</taxon>
        <taxon>asterids</taxon>
        <taxon>lamiids</taxon>
        <taxon>Lamiales</taxon>
        <taxon>Oleaceae</taxon>
        <taxon>Forsythieae</taxon>
        <taxon>Abeliophyllum</taxon>
    </lineage>
</organism>
<dbReference type="InterPro" id="IPR039537">
    <property type="entry name" value="Retrotran_Ty1/copia-like"/>
</dbReference>
<gene>
    <name evidence="2" type="ORF">Adt_26576</name>
</gene>